<feature type="region of interest" description="Disordered" evidence="2">
    <location>
        <begin position="258"/>
        <end position="289"/>
    </location>
</feature>
<keyword evidence="1" id="KW-0175">Coiled coil</keyword>
<feature type="coiled-coil region" evidence="1">
    <location>
        <begin position="162"/>
        <end position="251"/>
    </location>
</feature>
<proteinExistence type="predicted"/>
<evidence type="ECO:0000313" key="4">
    <source>
        <dbReference type="Proteomes" id="UP000026961"/>
    </source>
</evidence>
<evidence type="ECO:0000256" key="2">
    <source>
        <dbReference type="SAM" id="MobiDB-lite"/>
    </source>
</evidence>
<dbReference type="PANTHER" id="PTHR35749:SF1">
    <property type="entry name" value="OSJNBA0084A10.10 PROTEIN"/>
    <property type="match status" value="1"/>
</dbReference>
<keyword evidence="4" id="KW-1185">Reference proteome</keyword>
<dbReference type="STRING" id="40148.A0A0D9ZKX6"/>
<reference evidence="3" key="1">
    <citation type="submission" date="2015-04" db="UniProtKB">
        <authorList>
            <consortium name="EnsemblPlants"/>
        </authorList>
    </citation>
    <scope>IDENTIFICATION</scope>
</reference>
<accession>A0A0D9ZKX6</accession>
<dbReference type="PANTHER" id="PTHR35749">
    <property type="entry name" value="OSJNBA0084A10.10 PROTEIN"/>
    <property type="match status" value="1"/>
</dbReference>
<dbReference type="AlphaFoldDB" id="A0A0D9ZKX6"/>
<reference evidence="3" key="2">
    <citation type="submission" date="2018-05" db="EMBL/GenBank/DDBJ databases">
        <title>OgluRS3 (Oryza glumaepatula Reference Sequence Version 3).</title>
        <authorList>
            <person name="Zhang J."/>
            <person name="Kudrna D."/>
            <person name="Lee S."/>
            <person name="Talag J."/>
            <person name="Welchert J."/>
            <person name="Wing R.A."/>
        </authorList>
    </citation>
    <scope>NUCLEOTIDE SEQUENCE [LARGE SCALE GENOMIC DNA]</scope>
</reference>
<dbReference type="Gramene" id="OGLUM04G12680.2">
    <property type="protein sequence ID" value="OGLUM04G12680.2"/>
    <property type="gene ID" value="OGLUM04G12680"/>
</dbReference>
<protein>
    <submittedName>
        <fullName evidence="3">Uncharacterized protein</fullName>
    </submittedName>
</protein>
<dbReference type="EnsemblPlants" id="OGLUM04G12680.2">
    <property type="protein sequence ID" value="OGLUM04G12680.2"/>
    <property type="gene ID" value="OGLUM04G12680"/>
</dbReference>
<feature type="region of interest" description="Disordered" evidence="2">
    <location>
        <begin position="49"/>
        <end position="79"/>
    </location>
</feature>
<feature type="compositionally biased region" description="Basic and acidic residues" evidence="2">
    <location>
        <begin position="64"/>
        <end position="76"/>
    </location>
</feature>
<evidence type="ECO:0000313" key="3">
    <source>
        <dbReference type="EnsemblPlants" id="OGLUM04G12680.2"/>
    </source>
</evidence>
<name>A0A0D9ZKX6_9ORYZ</name>
<feature type="compositionally biased region" description="Basic and acidic residues" evidence="2">
    <location>
        <begin position="277"/>
        <end position="289"/>
    </location>
</feature>
<organism evidence="3">
    <name type="scientific">Oryza glumipatula</name>
    <dbReference type="NCBI Taxonomy" id="40148"/>
    <lineage>
        <taxon>Eukaryota</taxon>
        <taxon>Viridiplantae</taxon>
        <taxon>Streptophyta</taxon>
        <taxon>Embryophyta</taxon>
        <taxon>Tracheophyta</taxon>
        <taxon>Spermatophyta</taxon>
        <taxon>Magnoliopsida</taxon>
        <taxon>Liliopsida</taxon>
        <taxon>Poales</taxon>
        <taxon>Poaceae</taxon>
        <taxon>BOP clade</taxon>
        <taxon>Oryzoideae</taxon>
        <taxon>Oryzeae</taxon>
        <taxon>Oryzinae</taxon>
        <taxon>Oryza</taxon>
    </lineage>
</organism>
<evidence type="ECO:0000256" key="1">
    <source>
        <dbReference type="SAM" id="Coils"/>
    </source>
</evidence>
<dbReference type="Proteomes" id="UP000026961">
    <property type="component" value="Chromosome 4"/>
</dbReference>
<sequence length="289" mass="33264">MANNQMPPSLFLYFSLFPSSPHLCGSAPLHSLSPPPPICREIRSRHPPYLPARQHPSSHRARGRREGCEVGTERRGGRGARFHLHPSRFESNSSAPRFFREKKGDVVDDAIGWFLDGLEQVGLVKWGARRPGMDKLVQFGRKAWFVVRVLSGYEERRIRAHRLQMQQRIARAQAKKEELRKQPEQIILSEVRQMVQQMQALNQQLEEAETAIDEYFKPIDKNAKIIMDMQLEKEEKQIKEMTKVMQDQIAMQREIASKRAQATAIESKDAQTQTSDKIAEGPPKEETMK</sequence>
<dbReference type="eggNOG" id="ENOG502RZFR">
    <property type="taxonomic scope" value="Eukaryota"/>
</dbReference>